<evidence type="ECO:0000256" key="1">
    <source>
        <dbReference type="ARBA" id="ARBA00004141"/>
    </source>
</evidence>
<dbReference type="GO" id="GO:0016020">
    <property type="term" value="C:membrane"/>
    <property type="evidence" value="ECO:0007669"/>
    <property type="project" value="UniProtKB-SubCell"/>
</dbReference>
<feature type="transmembrane region" description="Helical" evidence="7">
    <location>
        <begin position="130"/>
        <end position="149"/>
    </location>
</feature>
<gene>
    <name evidence="8" type="ORF">A1O9_13144</name>
</gene>
<name>A0A072P5C3_9EURO</name>
<comment type="caution">
    <text evidence="8">The sequence shown here is derived from an EMBL/GenBank/DDBJ whole genome shotgun (WGS) entry which is preliminary data.</text>
</comment>
<dbReference type="OrthoDB" id="529367at2759"/>
<dbReference type="PANTHER" id="PTHR20855">
    <property type="entry name" value="ADIPOR/PROGESTIN RECEPTOR-RELATED"/>
    <property type="match status" value="1"/>
</dbReference>
<dbReference type="GeneID" id="25288035"/>
<feature type="transmembrane region" description="Helical" evidence="7">
    <location>
        <begin position="91"/>
        <end position="110"/>
    </location>
</feature>
<dbReference type="AlphaFoldDB" id="A0A072P5C3"/>
<evidence type="ECO:0000256" key="7">
    <source>
        <dbReference type="SAM" id="Phobius"/>
    </source>
</evidence>
<dbReference type="HOGENOM" id="CLU_023075_2_0_1"/>
<dbReference type="GO" id="GO:0038023">
    <property type="term" value="F:signaling receptor activity"/>
    <property type="evidence" value="ECO:0007669"/>
    <property type="project" value="TreeGrafter"/>
</dbReference>
<evidence type="ECO:0000256" key="3">
    <source>
        <dbReference type="ARBA" id="ARBA00022692"/>
    </source>
</evidence>
<keyword evidence="6" id="KW-0862">Zinc</keyword>
<feature type="non-terminal residue" evidence="8">
    <location>
        <position position="293"/>
    </location>
</feature>
<evidence type="ECO:0000256" key="2">
    <source>
        <dbReference type="ARBA" id="ARBA00007018"/>
    </source>
</evidence>
<feature type="binding site" evidence="6">
    <location>
        <position position="112"/>
    </location>
    <ligand>
        <name>Zn(2+)</name>
        <dbReference type="ChEBI" id="CHEBI:29105"/>
    </ligand>
</feature>
<proteinExistence type="inferred from homology"/>
<dbReference type="RefSeq" id="XP_013253395.1">
    <property type="nucleotide sequence ID" value="XM_013397941.1"/>
</dbReference>
<dbReference type="InterPro" id="IPR004254">
    <property type="entry name" value="AdipoR/HlyIII-related"/>
</dbReference>
<dbReference type="GO" id="GO:0006882">
    <property type="term" value="P:intracellular zinc ion homeostasis"/>
    <property type="evidence" value="ECO:0007669"/>
    <property type="project" value="TreeGrafter"/>
</dbReference>
<feature type="transmembrane region" description="Helical" evidence="7">
    <location>
        <begin position="57"/>
        <end position="79"/>
    </location>
</feature>
<keyword evidence="9" id="KW-1185">Reference proteome</keyword>
<dbReference type="PANTHER" id="PTHR20855:SF52">
    <property type="entry name" value="ADIPONECTIN RECEPTOR PROTEIN"/>
    <property type="match status" value="1"/>
</dbReference>
<evidence type="ECO:0000313" key="9">
    <source>
        <dbReference type="Proteomes" id="UP000027920"/>
    </source>
</evidence>
<dbReference type="Pfam" id="PF03006">
    <property type="entry name" value="HlyIII"/>
    <property type="match status" value="1"/>
</dbReference>
<evidence type="ECO:0000256" key="4">
    <source>
        <dbReference type="ARBA" id="ARBA00022989"/>
    </source>
</evidence>
<feature type="binding site" evidence="6">
    <location>
        <position position="262"/>
    </location>
    <ligand>
        <name>Zn(2+)</name>
        <dbReference type="ChEBI" id="CHEBI:29105"/>
    </ligand>
</feature>
<accession>A0A072P5C3</accession>
<organism evidence="8 9">
    <name type="scientific">Exophiala aquamarina CBS 119918</name>
    <dbReference type="NCBI Taxonomy" id="1182545"/>
    <lineage>
        <taxon>Eukaryota</taxon>
        <taxon>Fungi</taxon>
        <taxon>Dikarya</taxon>
        <taxon>Ascomycota</taxon>
        <taxon>Pezizomycotina</taxon>
        <taxon>Eurotiomycetes</taxon>
        <taxon>Chaetothyriomycetidae</taxon>
        <taxon>Chaetothyriales</taxon>
        <taxon>Herpotrichiellaceae</taxon>
        <taxon>Exophiala</taxon>
    </lineage>
</organism>
<evidence type="ECO:0000256" key="6">
    <source>
        <dbReference type="PIRSR" id="PIRSR604254-1"/>
    </source>
</evidence>
<keyword evidence="4 7" id="KW-1133">Transmembrane helix</keyword>
<dbReference type="EMBL" id="AMGV01000089">
    <property type="protein sequence ID" value="KEF50805.1"/>
    <property type="molecule type" value="Genomic_DNA"/>
</dbReference>
<sequence length="293" mass="33011">MKTPKNQSAKARTVKWHEVPEWRVDNRIICSGYRLAKGGYVGAFTGLTTLHNETFNVYTHLIGALLLPFIAFAFMSVFSDPRFLNVSIRDYVVFGLYFMVAEACLIFSAVYHLMKDHSEKVAEFWHGMDLLGIVIVTAGTFASAIYYIFLCEPRLQKVHWAIILTSSTVTAVLISNPAFRTLRWRSVRVGVYFALGASSFIPLLHGVQRYGLGYMLQYAGMKWYLIELVLYGGGTGLYAFRIPERLAPGKFDICGSSHQIFHILIVCAMPAHMTALMHAFTECHTLDLCKIKG</sequence>
<reference evidence="8 9" key="1">
    <citation type="submission" date="2013-03" db="EMBL/GenBank/DDBJ databases">
        <title>The Genome Sequence of Exophiala aquamarina CBS 119918.</title>
        <authorList>
            <consortium name="The Broad Institute Genomics Platform"/>
            <person name="Cuomo C."/>
            <person name="de Hoog S."/>
            <person name="Gorbushina A."/>
            <person name="Walker B."/>
            <person name="Young S.K."/>
            <person name="Zeng Q."/>
            <person name="Gargeya S."/>
            <person name="Fitzgerald M."/>
            <person name="Haas B."/>
            <person name="Abouelleil A."/>
            <person name="Allen A.W."/>
            <person name="Alvarado L."/>
            <person name="Arachchi H.M."/>
            <person name="Berlin A.M."/>
            <person name="Chapman S.B."/>
            <person name="Gainer-Dewar J."/>
            <person name="Goldberg J."/>
            <person name="Griggs A."/>
            <person name="Gujja S."/>
            <person name="Hansen M."/>
            <person name="Howarth C."/>
            <person name="Imamovic A."/>
            <person name="Ireland A."/>
            <person name="Larimer J."/>
            <person name="McCowan C."/>
            <person name="Murphy C."/>
            <person name="Pearson M."/>
            <person name="Poon T.W."/>
            <person name="Priest M."/>
            <person name="Roberts A."/>
            <person name="Saif S."/>
            <person name="Shea T."/>
            <person name="Sisk P."/>
            <person name="Sykes S."/>
            <person name="Wortman J."/>
            <person name="Nusbaum C."/>
            <person name="Birren B."/>
        </authorList>
    </citation>
    <scope>NUCLEOTIDE SEQUENCE [LARGE SCALE GENOMIC DNA]</scope>
    <source>
        <strain evidence="8 9">CBS 119918</strain>
    </source>
</reference>
<feature type="transmembrane region" description="Helical" evidence="7">
    <location>
        <begin position="191"/>
        <end position="211"/>
    </location>
</feature>
<comment type="similarity">
    <text evidence="2">Belongs to the ADIPOR family.</text>
</comment>
<feature type="transmembrane region" description="Helical" evidence="7">
    <location>
        <begin position="223"/>
        <end position="240"/>
    </location>
</feature>
<keyword evidence="6" id="KW-0479">Metal-binding</keyword>
<evidence type="ECO:0000256" key="5">
    <source>
        <dbReference type="ARBA" id="ARBA00023136"/>
    </source>
</evidence>
<feature type="transmembrane region" description="Helical" evidence="7">
    <location>
        <begin position="260"/>
        <end position="280"/>
    </location>
</feature>
<comment type="subcellular location">
    <subcellularLocation>
        <location evidence="1">Membrane</location>
        <topology evidence="1">Multi-pass membrane protein</topology>
    </subcellularLocation>
</comment>
<dbReference type="GO" id="GO:0046872">
    <property type="term" value="F:metal ion binding"/>
    <property type="evidence" value="ECO:0007669"/>
    <property type="project" value="UniProtKB-KW"/>
</dbReference>
<feature type="binding site" evidence="6">
    <location>
        <position position="258"/>
    </location>
    <ligand>
        <name>Zn(2+)</name>
        <dbReference type="ChEBI" id="CHEBI:29105"/>
    </ligand>
</feature>
<dbReference type="Proteomes" id="UP000027920">
    <property type="component" value="Unassembled WGS sequence"/>
</dbReference>
<dbReference type="STRING" id="1182545.A0A072P5C3"/>
<keyword evidence="3 7" id="KW-0812">Transmembrane</keyword>
<dbReference type="VEuPathDB" id="FungiDB:A1O9_13144"/>
<keyword evidence="5 7" id="KW-0472">Membrane</keyword>
<evidence type="ECO:0000313" key="8">
    <source>
        <dbReference type="EMBL" id="KEF50805.1"/>
    </source>
</evidence>
<protein>
    <submittedName>
        <fullName evidence="8">Uncharacterized protein</fullName>
    </submittedName>
</protein>